<dbReference type="EMBL" id="CP000267">
    <property type="protein sequence ID" value="ABD69056.1"/>
    <property type="molecule type" value="Genomic_DNA"/>
</dbReference>
<organism evidence="2 3">
    <name type="scientific">Albidiferax ferrireducens (strain ATCC BAA-621 / DSM 15236 / T118)</name>
    <name type="common">Rhodoferax ferrireducens</name>
    <dbReference type="NCBI Taxonomy" id="338969"/>
    <lineage>
        <taxon>Bacteria</taxon>
        <taxon>Pseudomonadati</taxon>
        <taxon>Pseudomonadota</taxon>
        <taxon>Betaproteobacteria</taxon>
        <taxon>Burkholderiales</taxon>
        <taxon>Comamonadaceae</taxon>
        <taxon>Rhodoferax</taxon>
    </lineage>
</organism>
<gene>
    <name evidence="2" type="ordered locus">Rfer_1322</name>
</gene>
<dbReference type="RefSeq" id="WP_011463624.1">
    <property type="nucleotide sequence ID" value="NC_007908.1"/>
</dbReference>
<dbReference type="InterPro" id="IPR047798">
    <property type="entry name" value="BPSS1780-like"/>
</dbReference>
<protein>
    <submittedName>
        <fullName evidence="2">Putative membrane protein</fullName>
    </submittedName>
</protein>
<sequence length="259" mass="28561">MKLNIVPARSGTLWVKLGMQTFFKQPLALAGLFFLFMATMTVVSQVPFIGMALAMTLLPAATLGMMAATREAIDGRFPMPKVLLTAFRAGRQQTRAMLLLGALYALGFLLAMGVSWLVDDGAFARVYLGGATPTREMMLEPDFQAAMWVFIGLHLPLSLMFWHAPALVHWHGLSPIKSLFFSIVACGRNFWAYAVFGLMWLAVLILVVVSVTTIASLMGNPGLAGDLLFPALLLMASMFFTSLYFTFRDSFDFTQEEHP</sequence>
<dbReference type="AlphaFoldDB" id="Q21YU7"/>
<feature type="transmembrane region" description="Helical" evidence="1">
    <location>
        <begin position="97"/>
        <end position="118"/>
    </location>
</feature>
<evidence type="ECO:0000256" key="1">
    <source>
        <dbReference type="SAM" id="Phobius"/>
    </source>
</evidence>
<accession>Q21YU7</accession>
<keyword evidence="1" id="KW-0472">Membrane</keyword>
<dbReference type="STRING" id="338969.Rfer_1322"/>
<proteinExistence type="predicted"/>
<evidence type="ECO:0000313" key="3">
    <source>
        <dbReference type="Proteomes" id="UP000008332"/>
    </source>
</evidence>
<dbReference type="HOGENOM" id="CLU_072075_2_0_4"/>
<dbReference type="KEGG" id="rfr:Rfer_1322"/>
<feature type="transmembrane region" description="Helical" evidence="1">
    <location>
        <begin position="145"/>
        <end position="170"/>
    </location>
</feature>
<reference evidence="3" key="1">
    <citation type="submission" date="2006-02" db="EMBL/GenBank/DDBJ databases">
        <title>Complete sequence of chromosome of Rhodoferax ferrireducens DSM 15236.</title>
        <authorList>
            <person name="Copeland A."/>
            <person name="Lucas S."/>
            <person name="Lapidus A."/>
            <person name="Barry K."/>
            <person name="Detter J.C."/>
            <person name="Glavina del Rio T."/>
            <person name="Hammon N."/>
            <person name="Israni S."/>
            <person name="Pitluck S."/>
            <person name="Brettin T."/>
            <person name="Bruce D."/>
            <person name="Han C."/>
            <person name="Tapia R."/>
            <person name="Gilna P."/>
            <person name="Kiss H."/>
            <person name="Schmutz J."/>
            <person name="Larimer F."/>
            <person name="Land M."/>
            <person name="Kyrpides N."/>
            <person name="Ivanova N."/>
            <person name="Richardson P."/>
        </authorList>
    </citation>
    <scope>NUCLEOTIDE SEQUENCE [LARGE SCALE GENOMIC DNA]</scope>
    <source>
        <strain evidence="3">ATCC BAA-621 / DSM 15236 / T118</strain>
    </source>
</reference>
<feature type="transmembrane region" description="Helical" evidence="1">
    <location>
        <begin position="21"/>
        <end position="42"/>
    </location>
</feature>
<evidence type="ECO:0000313" key="2">
    <source>
        <dbReference type="EMBL" id="ABD69056.1"/>
    </source>
</evidence>
<feature type="transmembrane region" description="Helical" evidence="1">
    <location>
        <begin position="48"/>
        <end position="69"/>
    </location>
</feature>
<dbReference type="eggNOG" id="COG5473">
    <property type="taxonomic scope" value="Bacteria"/>
</dbReference>
<name>Q21YU7_ALBFT</name>
<keyword evidence="3" id="KW-1185">Reference proteome</keyword>
<dbReference type="Proteomes" id="UP000008332">
    <property type="component" value="Chromosome"/>
</dbReference>
<dbReference type="NCBIfam" id="NF041043">
    <property type="entry name" value="BPSS1780_fam"/>
    <property type="match status" value="1"/>
</dbReference>
<keyword evidence="1" id="KW-0812">Transmembrane</keyword>
<feature type="transmembrane region" description="Helical" evidence="1">
    <location>
        <begin position="190"/>
        <end position="215"/>
    </location>
</feature>
<keyword evidence="1" id="KW-1133">Transmembrane helix</keyword>
<feature type="transmembrane region" description="Helical" evidence="1">
    <location>
        <begin position="227"/>
        <end position="247"/>
    </location>
</feature>
<dbReference type="OrthoDB" id="5298483at2"/>